<accession>A0A849I6T9</accession>
<evidence type="ECO:0000256" key="7">
    <source>
        <dbReference type="ARBA" id="ARBA00023114"/>
    </source>
</evidence>
<keyword evidence="8 10" id="KW-0472">Membrane</keyword>
<comment type="similarity">
    <text evidence="1 10">Belongs to the alphaproteobacteria porin family.</text>
</comment>
<evidence type="ECO:0000313" key="12">
    <source>
        <dbReference type="Proteomes" id="UP000564885"/>
    </source>
</evidence>
<dbReference type="AlphaFoldDB" id="A0A849I6T9"/>
<keyword evidence="4 10" id="KW-0812">Transmembrane</keyword>
<dbReference type="GO" id="GO:0015288">
    <property type="term" value="F:porin activity"/>
    <property type="evidence" value="ECO:0007669"/>
    <property type="project" value="UniProtKB-KW"/>
</dbReference>
<keyword evidence="5 10" id="KW-0732">Signal</keyword>
<dbReference type="InterPro" id="IPR003684">
    <property type="entry name" value="Porin_alphabac"/>
</dbReference>
<reference evidence="11 12" key="1">
    <citation type="submission" date="2020-04" db="EMBL/GenBank/DDBJ databases">
        <title>Enterovirga sp. isolate from soil.</title>
        <authorList>
            <person name="Chea S."/>
            <person name="Kim D.-U."/>
        </authorList>
    </citation>
    <scope>NUCLEOTIDE SEQUENCE [LARGE SCALE GENOMIC DNA]</scope>
    <source>
        <strain evidence="11 12">DB1703</strain>
    </source>
</reference>
<comment type="subcellular location">
    <subcellularLocation>
        <location evidence="10">Cell outer membrane</location>
        <topology evidence="10">Multi-pass membrane protein</topology>
    </subcellularLocation>
</comment>
<dbReference type="Proteomes" id="UP000564885">
    <property type="component" value="Unassembled WGS sequence"/>
</dbReference>
<evidence type="ECO:0000256" key="8">
    <source>
        <dbReference type="ARBA" id="ARBA00023136"/>
    </source>
</evidence>
<dbReference type="EMBL" id="JABEPP010000007">
    <property type="protein sequence ID" value="NNM75202.1"/>
    <property type="molecule type" value="Genomic_DNA"/>
</dbReference>
<keyword evidence="2 10" id="KW-0813">Transport</keyword>
<evidence type="ECO:0000256" key="1">
    <source>
        <dbReference type="ARBA" id="ARBA00009521"/>
    </source>
</evidence>
<keyword evidence="9 10" id="KW-0998">Cell outer membrane</keyword>
<proteinExistence type="inferred from homology"/>
<gene>
    <name evidence="11" type="ORF">HJG44_22840</name>
</gene>
<dbReference type="GO" id="GO:0009279">
    <property type="term" value="C:cell outer membrane"/>
    <property type="evidence" value="ECO:0007669"/>
    <property type="project" value="UniProtKB-SubCell"/>
</dbReference>
<evidence type="ECO:0000256" key="6">
    <source>
        <dbReference type="ARBA" id="ARBA00023065"/>
    </source>
</evidence>
<evidence type="ECO:0000256" key="2">
    <source>
        <dbReference type="ARBA" id="ARBA00022448"/>
    </source>
</evidence>
<evidence type="ECO:0000256" key="3">
    <source>
        <dbReference type="ARBA" id="ARBA00022452"/>
    </source>
</evidence>
<evidence type="ECO:0000256" key="9">
    <source>
        <dbReference type="ARBA" id="ARBA00023237"/>
    </source>
</evidence>
<dbReference type="Pfam" id="PF02530">
    <property type="entry name" value="Porin_2"/>
    <property type="match status" value="1"/>
</dbReference>
<organism evidence="11 12">
    <name type="scientific">Enterovirga aerilata</name>
    <dbReference type="NCBI Taxonomy" id="2730920"/>
    <lineage>
        <taxon>Bacteria</taxon>
        <taxon>Pseudomonadati</taxon>
        <taxon>Pseudomonadota</taxon>
        <taxon>Alphaproteobacteria</taxon>
        <taxon>Hyphomicrobiales</taxon>
        <taxon>Methylobacteriaceae</taxon>
        <taxon>Enterovirga</taxon>
    </lineage>
</organism>
<comment type="domain">
    <text evidence="10">Consists of 16-stranded beta-barrel sheets, with large surface-exposed loops, that form a transmembrane pore at the center of each barrel. The pore is partially ocluded by a peptide loop that folds into the pore lumen.</text>
</comment>
<dbReference type="GO" id="GO:0046930">
    <property type="term" value="C:pore complex"/>
    <property type="evidence" value="ECO:0007669"/>
    <property type="project" value="UniProtKB-KW"/>
</dbReference>
<feature type="signal peptide" evidence="10">
    <location>
        <begin position="1"/>
        <end position="23"/>
    </location>
</feature>
<comment type="function">
    <text evidence="10">Forms passive diffusion pores that allow small molecular weight hydrophilic materials across the outer membrane.</text>
</comment>
<protein>
    <recommendedName>
        <fullName evidence="10">Porin</fullName>
    </recommendedName>
</protein>
<sequence>MKLVKSLLLGSAAGLCAVAGAQAADLPMRKAAPVEYVRVCTAHGAGFFYIPGTDTCLRVGGRARFEYQYTQQNTRNSSVSGYRGLGRLNIDARTSTPYGTLRAFVRFEIASRTGGYLKSGTQERYFNAFPGFGPDTTREGQKYVDIDKAFVQFAGITAGRAQSFFDFYAGDVEFFGAGIYSNANTNLLAYTATFGGGFSATISMEDPVYRRNPIFSQASTGPVGLTAGNAPQAQGGVNFVSGAIPLAFVGNAFIPGTTIPTSAIALDVGQRGYLPDFVGALRYDGAWGSAQAMAAVHEIRTGAYTGGAFSPIVGGAGVAGAAPIPDAAYGFAVGGGVKVNLPMLAPGDQIWLQGAYAQGAGSYTGVFNPPGQELNASGITNRFTVNQVDAVIDNQGRLNLTESWSVMAALLHYWTPEWRSAVFGTYGQVNYDPRLRTIAGGPAGITTTFTAAGAPAATSLAVNPNSSVLSSYDIFYGGGNLIWSPVRDLDIGVEVIYQRIWLPRTVADANRGGTAAVSGVGIGGTGRGTSFDDNIMARLRVQRDF</sequence>
<dbReference type="GO" id="GO:0006811">
    <property type="term" value="P:monoatomic ion transport"/>
    <property type="evidence" value="ECO:0007669"/>
    <property type="project" value="UniProtKB-KW"/>
</dbReference>
<comment type="caution">
    <text evidence="11">The sequence shown here is derived from an EMBL/GenBank/DDBJ whole genome shotgun (WGS) entry which is preliminary data.</text>
</comment>
<evidence type="ECO:0000313" key="11">
    <source>
        <dbReference type="EMBL" id="NNM75202.1"/>
    </source>
</evidence>
<name>A0A849I6T9_9HYPH</name>
<evidence type="ECO:0000256" key="5">
    <source>
        <dbReference type="ARBA" id="ARBA00022729"/>
    </source>
</evidence>
<keyword evidence="6 10" id="KW-0406">Ion transport</keyword>
<keyword evidence="7 10" id="KW-0626">Porin</keyword>
<keyword evidence="12" id="KW-1185">Reference proteome</keyword>
<evidence type="ECO:0000256" key="4">
    <source>
        <dbReference type="ARBA" id="ARBA00022692"/>
    </source>
</evidence>
<keyword evidence="3 10" id="KW-1134">Transmembrane beta strand</keyword>
<evidence type="ECO:0000256" key="10">
    <source>
        <dbReference type="RuleBase" id="RU364005"/>
    </source>
</evidence>
<feature type="chain" id="PRO_5033109177" description="Porin" evidence="10">
    <location>
        <begin position="24"/>
        <end position="545"/>
    </location>
</feature>